<feature type="region of interest" description="Disordered" evidence="2">
    <location>
        <begin position="31"/>
        <end position="83"/>
    </location>
</feature>
<keyword evidence="1" id="KW-0479">Metal-binding</keyword>
<feature type="compositionally biased region" description="Polar residues" evidence="2">
    <location>
        <begin position="71"/>
        <end position="83"/>
    </location>
</feature>
<sequence length="326" mass="34240">MATREIRAAIACCQLDPLGVHSQNFGSQVAPKRLSGTNSAMGKSNKASKSANLPFPSACRSRSTSVGSSRVENPTSDMTPEKNQYPSLLDVSRNYMDLPPGAVAKLPQGVPGLPDIEYPSTLQLDFGEPAFIPTPNTQAGTASSSSCPTSRIGAPPGLEPMLDEGRLTNSCPASIVEFLPGLEDEALPFVIPKMQAVVPPPPAAPPVLPGSLQFEPMDPPTDSVEPREPLGLPAYVDFTGMCVSLGSAGHGLGTCKPCAFFHTKGCSSGKNCTFCHLCPPGEKKRRAKIIKMAAKLGTLQSAEQGEQSPSPETLLPAQLFEEALKA</sequence>
<organism evidence="4 5">
    <name type="scientific">Symbiodinium microadriaticum</name>
    <name type="common">Dinoflagellate</name>
    <name type="synonym">Zooxanthella microadriatica</name>
    <dbReference type="NCBI Taxonomy" id="2951"/>
    <lineage>
        <taxon>Eukaryota</taxon>
        <taxon>Sar</taxon>
        <taxon>Alveolata</taxon>
        <taxon>Dinophyceae</taxon>
        <taxon>Suessiales</taxon>
        <taxon>Symbiodiniaceae</taxon>
        <taxon>Symbiodinium</taxon>
    </lineage>
</organism>
<accession>A0A1Q9E6D1</accession>
<gene>
    <name evidence="4" type="ORF">AK812_SmicGene14124</name>
</gene>
<dbReference type="OrthoDB" id="423945at2759"/>
<evidence type="ECO:0000256" key="1">
    <source>
        <dbReference type="PROSITE-ProRule" id="PRU00723"/>
    </source>
</evidence>
<evidence type="ECO:0000313" key="4">
    <source>
        <dbReference type="EMBL" id="OLQ02969.1"/>
    </source>
</evidence>
<reference evidence="4 5" key="1">
    <citation type="submission" date="2016-02" db="EMBL/GenBank/DDBJ databases">
        <title>Genome analysis of coral dinoflagellate symbionts highlights evolutionary adaptations to a symbiotic lifestyle.</title>
        <authorList>
            <person name="Aranda M."/>
            <person name="Li Y."/>
            <person name="Liew Y.J."/>
            <person name="Baumgarten S."/>
            <person name="Simakov O."/>
            <person name="Wilson M."/>
            <person name="Piel J."/>
            <person name="Ashoor H."/>
            <person name="Bougouffa S."/>
            <person name="Bajic V.B."/>
            <person name="Ryu T."/>
            <person name="Ravasi T."/>
            <person name="Bayer T."/>
            <person name="Micklem G."/>
            <person name="Kim H."/>
            <person name="Bhak J."/>
            <person name="Lajeunesse T.C."/>
            <person name="Voolstra C.R."/>
        </authorList>
    </citation>
    <scope>NUCLEOTIDE SEQUENCE [LARGE SCALE GENOMIC DNA]</scope>
    <source>
        <strain evidence="4 5">CCMP2467</strain>
    </source>
</reference>
<feature type="compositionally biased region" description="Low complexity" evidence="2">
    <location>
        <begin position="57"/>
        <end position="70"/>
    </location>
</feature>
<dbReference type="EMBL" id="LSRX01000249">
    <property type="protein sequence ID" value="OLQ02969.1"/>
    <property type="molecule type" value="Genomic_DNA"/>
</dbReference>
<dbReference type="GO" id="GO:0008270">
    <property type="term" value="F:zinc ion binding"/>
    <property type="evidence" value="ECO:0007669"/>
    <property type="project" value="UniProtKB-KW"/>
</dbReference>
<evidence type="ECO:0000256" key="2">
    <source>
        <dbReference type="SAM" id="MobiDB-lite"/>
    </source>
</evidence>
<dbReference type="OMA" id="FCHICEP"/>
<name>A0A1Q9E6D1_SYMMI</name>
<proteinExistence type="predicted"/>
<evidence type="ECO:0000313" key="5">
    <source>
        <dbReference type="Proteomes" id="UP000186817"/>
    </source>
</evidence>
<protein>
    <recommendedName>
        <fullName evidence="3">C3H1-type domain-containing protein</fullName>
    </recommendedName>
</protein>
<evidence type="ECO:0000259" key="3">
    <source>
        <dbReference type="PROSITE" id="PS50103"/>
    </source>
</evidence>
<feature type="compositionally biased region" description="Polar residues" evidence="2">
    <location>
        <begin position="35"/>
        <end position="51"/>
    </location>
</feature>
<keyword evidence="1" id="KW-0862">Zinc</keyword>
<feature type="zinc finger region" description="C3H1-type" evidence="1">
    <location>
        <begin position="257"/>
        <end position="279"/>
    </location>
</feature>
<keyword evidence="5" id="KW-1185">Reference proteome</keyword>
<comment type="caution">
    <text evidence="4">The sequence shown here is derived from an EMBL/GenBank/DDBJ whole genome shotgun (WGS) entry which is preliminary data.</text>
</comment>
<keyword evidence="1" id="KW-0863">Zinc-finger</keyword>
<dbReference type="InterPro" id="IPR000571">
    <property type="entry name" value="Znf_CCCH"/>
</dbReference>
<feature type="domain" description="C3H1-type" evidence="3">
    <location>
        <begin position="257"/>
        <end position="279"/>
    </location>
</feature>
<dbReference type="AlphaFoldDB" id="A0A1Q9E6D1"/>
<dbReference type="PROSITE" id="PS50103">
    <property type="entry name" value="ZF_C3H1"/>
    <property type="match status" value="1"/>
</dbReference>
<dbReference type="Proteomes" id="UP000186817">
    <property type="component" value="Unassembled WGS sequence"/>
</dbReference>